<keyword evidence="2" id="KW-1133">Transmembrane helix</keyword>
<keyword evidence="2" id="KW-0812">Transmembrane</keyword>
<dbReference type="Pfam" id="PF02470">
    <property type="entry name" value="MlaD"/>
    <property type="match status" value="1"/>
</dbReference>
<reference evidence="4 5" key="1">
    <citation type="journal article" date="2014" name="PLoS ONE">
        <title>Physiological and genomic features of a novel sulfur-oxidizing gammaproteobacterium belonging to a previously uncultivated symbiotic lineage isolated from a hydrothermal vent.</title>
        <authorList>
            <person name="Nunoura T."/>
            <person name="Takaki Y."/>
            <person name="Kazama H."/>
            <person name="Kakuta J."/>
            <person name="Shimamura S."/>
            <person name="Makita H."/>
            <person name="Hirai M."/>
            <person name="Miyazaki M."/>
            <person name="Takai K."/>
        </authorList>
    </citation>
    <scope>NUCLEOTIDE SEQUENCE [LARGE SCALE GENOMIC DNA]</scope>
    <source>
        <strain evidence="4 5">Hiromi1</strain>
    </source>
</reference>
<dbReference type="PANTHER" id="PTHR36698">
    <property type="entry name" value="BLL5892 PROTEIN"/>
    <property type="match status" value="1"/>
</dbReference>
<sequence length="294" mass="32693">MESRINYAIVGLFVVALTTGLLWFAYWLASDGGQDNYVEYHVYMQESVAGLSADAAVKYRGVDVGTVKRMMLDPDNPEQVLLVLRIRNDTPVTTATRATIRFYGVTGLGYVELQGNSRQAPRLKAAPGKVPVIPSTASTMTRLDEGLTGLAEQANRMLTRINLLLSDENLQAFSSLMEEARRLAIHLRGQTTRLHELIDKGVVMEEEVILAFETVQTSADTVEQMADTLRGTYGELGQDLQQKMQAGFENLQQLLEELSILTREMQRSVRQFNSAPADLLFRRSSPRPGPGEKP</sequence>
<keyword evidence="1" id="KW-0175">Coiled coil</keyword>
<dbReference type="OrthoDB" id="9806984at2"/>
<dbReference type="Gene3D" id="1.20.120.810">
    <property type="entry name" value="Vinculin, Vh2 four-helix bundle"/>
    <property type="match status" value="1"/>
</dbReference>
<keyword evidence="5" id="KW-1185">Reference proteome</keyword>
<evidence type="ECO:0000259" key="3">
    <source>
        <dbReference type="Pfam" id="PF02470"/>
    </source>
</evidence>
<dbReference type="AlphaFoldDB" id="A0A7U6GHP9"/>
<gene>
    <name evidence="4" type="ORF">TBH_C0883</name>
</gene>
<evidence type="ECO:0000313" key="4">
    <source>
        <dbReference type="EMBL" id="BAO43817.1"/>
    </source>
</evidence>
<accession>A0A7U6GHP9</accession>
<dbReference type="EMBL" id="AP012273">
    <property type="protein sequence ID" value="BAO43817.1"/>
    <property type="molecule type" value="Genomic_DNA"/>
</dbReference>
<dbReference type="RefSeq" id="WP_052469882.1">
    <property type="nucleotide sequence ID" value="NZ_AP012273.1"/>
</dbReference>
<feature type="transmembrane region" description="Helical" evidence="2">
    <location>
        <begin position="7"/>
        <end position="29"/>
    </location>
</feature>
<evidence type="ECO:0000313" key="5">
    <source>
        <dbReference type="Proteomes" id="UP000031631"/>
    </source>
</evidence>
<name>A0A7U6GHP9_9GAMM</name>
<organism evidence="4 5">
    <name type="scientific">Thiolapillus brandeum</name>
    <dbReference type="NCBI Taxonomy" id="1076588"/>
    <lineage>
        <taxon>Bacteria</taxon>
        <taxon>Pseudomonadati</taxon>
        <taxon>Pseudomonadota</taxon>
        <taxon>Gammaproteobacteria</taxon>
        <taxon>Chromatiales</taxon>
        <taxon>Sedimenticolaceae</taxon>
        <taxon>Thiolapillus</taxon>
    </lineage>
</organism>
<evidence type="ECO:0000256" key="2">
    <source>
        <dbReference type="SAM" id="Phobius"/>
    </source>
</evidence>
<dbReference type="Proteomes" id="UP000031631">
    <property type="component" value="Chromosome"/>
</dbReference>
<evidence type="ECO:0000256" key="1">
    <source>
        <dbReference type="SAM" id="Coils"/>
    </source>
</evidence>
<dbReference type="KEGG" id="tbn:TBH_C0883"/>
<protein>
    <submittedName>
        <fullName evidence="4">ABC transporter substrate-binding protein</fullName>
    </submittedName>
</protein>
<dbReference type="InterPro" id="IPR003399">
    <property type="entry name" value="Mce/MlaD"/>
</dbReference>
<feature type="coiled-coil region" evidence="1">
    <location>
        <begin position="244"/>
        <end position="271"/>
    </location>
</feature>
<keyword evidence="2" id="KW-0472">Membrane</keyword>
<dbReference type="PANTHER" id="PTHR36698:SF2">
    <property type="entry name" value="MCE_MLAD DOMAIN-CONTAINING PROTEIN"/>
    <property type="match status" value="1"/>
</dbReference>
<feature type="domain" description="Mce/MlaD" evidence="3">
    <location>
        <begin position="40"/>
        <end position="114"/>
    </location>
</feature>
<proteinExistence type="predicted"/>